<organism evidence="2 3">
    <name type="scientific">Blattamonas nauphoetae</name>
    <dbReference type="NCBI Taxonomy" id="2049346"/>
    <lineage>
        <taxon>Eukaryota</taxon>
        <taxon>Metamonada</taxon>
        <taxon>Preaxostyla</taxon>
        <taxon>Oxymonadida</taxon>
        <taxon>Blattamonas</taxon>
    </lineage>
</organism>
<dbReference type="EMBL" id="JARBJD010000058">
    <property type="protein sequence ID" value="KAK2956253.1"/>
    <property type="molecule type" value="Genomic_DNA"/>
</dbReference>
<name>A0ABQ9XXM9_9EUKA</name>
<comment type="caution">
    <text evidence="2">The sequence shown here is derived from an EMBL/GenBank/DDBJ whole genome shotgun (WGS) entry which is preliminary data.</text>
</comment>
<feature type="compositionally biased region" description="Polar residues" evidence="1">
    <location>
        <begin position="136"/>
        <end position="148"/>
    </location>
</feature>
<evidence type="ECO:0000313" key="3">
    <source>
        <dbReference type="Proteomes" id="UP001281761"/>
    </source>
</evidence>
<protein>
    <submittedName>
        <fullName evidence="2">Uncharacterized protein</fullName>
    </submittedName>
</protein>
<feature type="region of interest" description="Disordered" evidence="1">
    <location>
        <begin position="136"/>
        <end position="156"/>
    </location>
</feature>
<evidence type="ECO:0000256" key="1">
    <source>
        <dbReference type="SAM" id="MobiDB-lite"/>
    </source>
</evidence>
<dbReference type="Proteomes" id="UP001281761">
    <property type="component" value="Unassembled WGS sequence"/>
</dbReference>
<keyword evidence="3" id="KW-1185">Reference proteome</keyword>
<sequence>MFACILLSSPDAENTLAKVDRIPTNENTPSTNSIALFEAAARRATTNSTPSITAGFDGVFEAPQFPWPFDDLQSSRQFEGEGAMDELVTPQSPTGTEQQLEGVQVDDLDDELRADLSTILLCSLTSINFMPPLTDVHSSQRSTNSSVFMNHRRSTC</sequence>
<proteinExistence type="predicted"/>
<accession>A0ABQ9XXM9</accession>
<reference evidence="2 3" key="1">
    <citation type="journal article" date="2022" name="bioRxiv">
        <title>Genomics of Preaxostyla Flagellates Illuminates Evolutionary Transitions and the Path Towards Mitochondrial Loss.</title>
        <authorList>
            <person name="Novak L.V.F."/>
            <person name="Treitli S.C."/>
            <person name="Pyrih J."/>
            <person name="Halakuc P."/>
            <person name="Pipaliya S.V."/>
            <person name="Vacek V."/>
            <person name="Brzon O."/>
            <person name="Soukal P."/>
            <person name="Eme L."/>
            <person name="Dacks J.B."/>
            <person name="Karnkowska A."/>
            <person name="Elias M."/>
            <person name="Hampl V."/>
        </authorList>
    </citation>
    <scope>NUCLEOTIDE SEQUENCE [LARGE SCALE GENOMIC DNA]</scope>
    <source>
        <strain evidence="2">NAU3</strain>
        <tissue evidence="2">Gut</tissue>
    </source>
</reference>
<evidence type="ECO:0000313" key="2">
    <source>
        <dbReference type="EMBL" id="KAK2956253.1"/>
    </source>
</evidence>
<gene>
    <name evidence="2" type="ORF">BLNAU_8817</name>
</gene>